<reference evidence="1 2" key="1">
    <citation type="journal article" date="2017" name="Front. Microbiol.">
        <title>Labilibaculum manganireducens gen. nov., sp. nov. and Labilibaculum filiforme sp. nov., Novel Bacteroidetes Isolated from Subsurface Sediments of the Baltic Sea.</title>
        <authorList>
            <person name="Vandieken V."/>
            <person name="Marshall I.P."/>
            <person name="Niemann H."/>
            <person name="Engelen B."/>
            <person name="Cypionka H."/>
        </authorList>
    </citation>
    <scope>NUCLEOTIDE SEQUENCE [LARGE SCALE GENOMIC DNA]</scope>
    <source>
        <strain evidence="1 2">59.10-2M</strain>
    </source>
</reference>
<dbReference type="EMBL" id="MVDE01000006">
    <property type="protein sequence ID" value="PKQ67917.1"/>
    <property type="molecule type" value="Genomic_DNA"/>
</dbReference>
<gene>
    <name evidence="1" type="ORF">BZG01_06000</name>
</gene>
<evidence type="ECO:0000313" key="2">
    <source>
        <dbReference type="Proteomes" id="UP000233618"/>
    </source>
</evidence>
<dbReference type="Proteomes" id="UP000233618">
    <property type="component" value="Unassembled WGS sequence"/>
</dbReference>
<sequence>MAGKLNDAMSSEVHINYSIRHTRRCKQTKGAEIFVTNINPLITDLEVKNTATKKERLLQDNAYDDLIFNEGGLDDRIRTISDGAKQYDRENPGLPVHKLLFPNGGYSIILRFSILKKADAAEEIKERIKSLGQEHSLSAQITPLEESIGKVRTSLADLQQAKTKVRTAVANEEVTQANLRRQYEFNYLDAIKMFGKTFANRLFPQTVSKKKIEAELLPTEA</sequence>
<organism evidence="1 2">
    <name type="scientific">Labilibaculum manganireducens</name>
    <dbReference type="NCBI Taxonomy" id="1940525"/>
    <lineage>
        <taxon>Bacteria</taxon>
        <taxon>Pseudomonadati</taxon>
        <taxon>Bacteroidota</taxon>
        <taxon>Bacteroidia</taxon>
        <taxon>Marinilabiliales</taxon>
        <taxon>Marinifilaceae</taxon>
        <taxon>Labilibaculum</taxon>
    </lineage>
</organism>
<name>A0A2N3IC92_9BACT</name>
<protein>
    <submittedName>
        <fullName evidence="1">Uncharacterized protein</fullName>
    </submittedName>
</protein>
<dbReference type="AlphaFoldDB" id="A0A2N3IC92"/>
<evidence type="ECO:0000313" key="1">
    <source>
        <dbReference type="EMBL" id="PKQ67917.1"/>
    </source>
</evidence>
<comment type="caution">
    <text evidence="1">The sequence shown here is derived from an EMBL/GenBank/DDBJ whole genome shotgun (WGS) entry which is preliminary data.</text>
</comment>
<accession>A0A2N3IC92</accession>
<dbReference type="RefSeq" id="WP_101308928.1">
    <property type="nucleotide sequence ID" value="NZ_MVDE01000006.1"/>
</dbReference>
<proteinExistence type="predicted"/>
<keyword evidence="2" id="KW-1185">Reference proteome</keyword>